<dbReference type="PANTHER" id="PTHR11999:SF70">
    <property type="entry name" value="MIP05841P"/>
    <property type="match status" value="1"/>
</dbReference>
<dbReference type="InterPro" id="IPR015424">
    <property type="entry name" value="PyrdxlP-dep_Trfase"/>
</dbReference>
<dbReference type="GO" id="GO:0019752">
    <property type="term" value="P:carboxylic acid metabolic process"/>
    <property type="evidence" value="ECO:0007669"/>
    <property type="project" value="InterPro"/>
</dbReference>
<dbReference type="InterPro" id="IPR010977">
    <property type="entry name" value="Aromatic_deC"/>
</dbReference>
<name>A0A382GSS5_9ZZZZ</name>
<protein>
    <recommendedName>
        <fullName evidence="6">Aminotransferase class V-fold PLP-dependent enzyme</fullName>
    </recommendedName>
</protein>
<dbReference type="SUPFAM" id="SSF53383">
    <property type="entry name" value="PLP-dependent transferases"/>
    <property type="match status" value="1"/>
</dbReference>
<comment type="cofactor">
    <cofactor evidence="1">
        <name>pyridoxal 5'-phosphate</name>
        <dbReference type="ChEBI" id="CHEBI:597326"/>
    </cofactor>
</comment>
<dbReference type="GO" id="GO:0006520">
    <property type="term" value="P:amino acid metabolic process"/>
    <property type="evidence" value="ECO:0007669"/>
    <property type="project" value="InterPro"/>
</dbReference>
<proteinExistence type="predicted"/>
<dbReference type="GO" id="GO:0030170">
    <property type="term" value="F:pyridoxal phosphate binding"/>
    <property type="evidence" value="ECO:0007669"/>
    <property type="project" value="InterPro"/>
</dbReference>
<keyword evidence="3" id="KW-0663">Pyridoxal phosphate</keyword>
<dbReference type="GO" id="GO:0005737">
    <property type="term" value="C:cytoplasm"/>
    <property type="evidence" value="ECO:0007669"/>
    <property type="project" value="TreeGrafter"/>
</dbReference>
<evidence type="ECO:0000256" key="3">
    <source>
        <dbReference type="ARBA" id="ARBA00022898"/>
    </source>
</evidence>
<accession>A0A382GSS5</accession>
<dbReference type="InterPro" id="IPR015421">
    <property type="entry name" value="PyrdxlP-dep_Trfase_major"/>
</dbReference>
<dbReference type="PANTHER" id="PTHR11999">
    <property type="entry name" value="GROUP II PYRIDOXAL-5-PHOSPHATE DECARBOXYLASE"/>
    <property type="match status" value="1"/>
</dbReference>
<reference evidence="5" key="1">
    <citation type="submission" date="2018-05" db="EMBL/GenBank/DDBJ databases">
        <authorList>
            <person name="Lanie J.A."/>
            <person name="Ng W.-L."/>
            <person name="Kazmierczak K.M."/>
            <person name="Andrzejewski T.M."/>
            <person name="Davidsen T.M."/>
            <person name="Wayne K.J."/>
            <person name="Tettelin H."/>
            <person name="Glass J.I."/>
            <person name="Rusch D."/>
            <person name="Podicherti R."/>
            <person name="Tsui H.-C.T."/>
            <person name="Winkler M.E."/>
        </authorList>
    </citation>
    <scope>NUCLEOTIDE SEQUENCE</scope>
</reference>
<evidence type="ECO:0000313" key="5">
    <source>
        <dbReference type="EMBL" id="SVB77697.1"/>
    </source>
</evidence>
<evidence type="ECO:0000256" key="4">
    <source>
        <dbReference type="ARBA" id="ARBA00023239"/>
    </source>
</evidence>
<dbReference type="GO" id="GO:0016831">
    <property type="term" value="F:carboxy-lyase activity"/>
    <property type="evidence" value="ECO:0007669"/>
    <property type="project" value="UniProtKB-KW"/>
</dbReference>
<dbReference type="AlphaFoldDB" id="A0A382GSS5"/>
<gene>
    <name evidence="5" type="ORF">METZ01_LOCUS230551</name>
</gene>
<evidence type="ECO:0000256" key="2">
    <source>
        <dbReference type="ARBA" id="ARBA00022793"/>
    </source>
</evidence>
<dbReference type="InterPro" id="IPR002129">
    <property type="entry name" value="PyrdxlP-dep_de-COase"/>
</dbReference>
<feature type="non-terminal residue" evidence="5">
    <location>
        <position position="1"/>
    </location>
</feature>
<sequence length="315" mass="33932">EEQPVGIDTALALLKQHVDNSGFNNGSRRFFAFIPSGGLYPSALADFAAAVTNRYAGVQFSAPGVTRLECELLRWLADTMGYPDSAAGDLTSGGSIAALSAIVAARQAFDIKSKDVDHTVVYITALTHHTFLKAMRIAGLAECPVRTVPIDSAYRMDVNALERSITTDVESGLVPWMIVATAGTTDIGSIDPLEAIADVAQRHGLWMHVDAAYGGGFALCAEGKTRLHGIEHSASLILDPHKGLFLPWGSGVVLVRNGETLYEAYSQPRGSYMQDLQTETLGQDRSASDRSPELTRPFRGLRLWLPLKVMGLAPF</sequence>
<keyword evidence="4" id="KW-0456">Lyase</keyword>
<organism evidence="5">
    <name type="scientific">marine metagenome</name>
    <dbReference type="NCBI Taxonomy" id="408172"/>
    <lineage>
        <taxon>unclassified sequences</taxon>
        <taxon>metagenomes</taxon>
        <taxon>ecological metagenomes</taxon>
    </lineage>
</organism>
<dbReference type="Gene3D" id="3.40.640.10">
    <property type="entry name" value="Type I PLP-dependent aspartate aminotransferase-like (Major domain)"/>
    <property type="match status" value="1"/>
</dbReference>
<evidence type="ECO:0008006" key="6">
    <source>
        <dbReference type="Google" id="ProtNLM"/>
    </source>
</evidence>
<dbReference type="PRINTS" id="PR00800">
    <property type="entry name" value="YHDCRBOXLASE"/>
</dbReference>
<dbReference type="EMBL" id="UINC01056999">
    <property type="protein sequence ID" value="SVB77697.1"/>
    <property type="molecule type" value="Genomic_DNA"/>
</dbReference>
<dbReference type="Pfam" id="PF00282">
    <property type="entry name" value="Pyridoxal_deC"/>
    <property type="match status" value="1"/>
</dbReference>
<keyword evidence="2" id="KW-0210">Decarboxylase</keyword>
<evidence type="ECO:0000256" key="1">
    <source>
        <dbReference type="ARBA" id="ARBA00001933"/>
    </source>
</evidence>